<protein>
    <submittedName>
        <fullName evidence="2">Uncharacterized protein</fullName>
    </submittedName>
</protein>
<feature type="compositionally biased region" description="Basic and acidic residues" evidence="1">
    <location>
        <begin position="1"/>
        <end position="11"/>
    </location>
</feature>
<sequence length="83" mass="9300">MSGRRGYDEHTGLPSKGRKARRSCGSRMSREVSPFSKITTTTTSRHGLKRARMRNISSWTATGRSSVVEKICQTYGVYEVDLS</sequence>
<name>H1VXK0_COLHI</name>
<organism evidence="2 3">
    <name type="scientific">Colletotrichum higginsianum (strain IMI 349063)</name>
    <name type="common">Crucifer anthracnose fungus</name>
    <dbReference type="NCBI Taxonomy" id="759273"/>
    <lineage>
        <taxon>Eukaryota</taxon>
        <taxon>Fungi</taxon>
        <taxon>Dikarya</taxon>
        <taxon>Ascomycota</taxon>
        <taxon>Pezizomycotina</taxon>
        <taxon>Sordariomycetes</taxon>
        <taxon>Hypocreomycetidae</taxon>
        <taxon>Glomerellales</taxon>
        <taxon>Glomerellaceae</taxon>
        <taxon>Colletotrichum</taxon>
        <taxon>Colletotrichum destructivum species complex</taxon>
    </lineage>
</organism>
<feature type="non-terminal residue" evidence="2">
    <location>
        <position position="83"/>
    </location>
</feature>
<evidence type="ECO:0000313" key="2">
    <source>
        <dbReference type="EMBL" id="CCF44962.1"/>
    </source>
</evidence>
<feature type="compositionally biased region" description="Polar residues" evidence="1">
    <location>
        <begin position="36"/>
        <end position="45"/>
    </location>
</feature>
<feature type="region of interest" description="Disordered" evidence="1">
    <location>
        <begin position="1"/>
        <end position="47"/>
    </location>
</feature>
<dbReference type="HOGENOM" id="CLU_2549098_0_0_1"/>
<evidence type="ECO:0000313" key="3">
    <source>
        <dbReference type="Proteomes" id="UP000007174"/>
    </source>
</evidence>
<reference evidence="3" key="1">
    <citation type="journal article" date="2012" name="Nat. Genet.">
        <title>Lifestyle transitions in plant pathogenic Colletotrichum fungi deciphered by genome and transcriptome analyses.</title>
        <authorList>
            <person name="O'Connell R.J."/>
            <person name="Thon M.R."/>
            <person name="Hacquard S."/>
            <person name="Amyotte S.G."/>
            <person name="Kleemann J."/>
            <person name="Torres M.F."/>
            <person name="Damm U."/>
            <person name="Buiate E.A."/>
            <person name="Epstein L."/>
            <person name="Alkan N."/>
            <person name="Altmueller J."/>
            <person name="Alvarado-Balderrama L."/>
            <person name="Bauser C.A."/>
            <person name="Becker C."/>
            <person name="Birren B.W."/>
            <person name="Chen Z."/>
            <person name="Choi J."/>
            <person name="Crouch J.A."/>
            <person name="Duvick J.P."/>
            <person name="Farman M.A."/>
            <person name="Gan P."/>
            <person name="Heiman D."/>
            <person name="Henrissat B."/>
            <person name="Howard R.J."/>
            <person name="Kabbage M."/>
            <person name="Koch C."/>
            <person name="Kracher B."/>
            <person name="Kubo Y."/>
            <person name="Law A.D."/>
            <person name="Lebrun M.-H."/>
            <person name="Lee Y.-H."/>
            <person name="Miyara I."/>
            <person name="Moore N."/>
            <person name="Neumann U."/>
            <person name="Nordstroem K."/>
            <person name="Panaccione D.G."/>
            <person name="Panstruga R."/>
            <person name="Place M."/>
            <person name="Proctor R.H."/>
            <person name="Prusky D."/>
            <person name="Rech G."/>
            <person name="Reinhardt R."/>
            <person name="Rollins J.A."/>
            <person name="Rounsley S."/>
            <person name="Schardl C.L."/>
            <person name="Schwartz D.C."/>
            <person name="Shenoy N."/>
            <person name="Shirasu K."/>
            <person name="Sikhakolli U.R."/>
            <person name="Stueber K."/>
            <person name="Sukno S.A."/>
            <person name="Sweigard J.A."/>
            <person name="Takano Y."/>
            <person name="Takahara H."/>
            <person name="Trail F."/>
            <person name="van der Does H.C."/>
            <person name="Voll L.M."/>
            <person name="Will I."/>
            <person name="Young S."/>
            <person name="Zeng Q."/>
            <person name="Zhang J."/>
            <person name="Zhou S."/>
            <person name="Dickman M.B."/>
            <person name="Schulze-Lefert P."/>
            <person name="Ver Loren van Themaat E."/>
            <person name="Ma L.-J."/>
            <person name="Vaillancourt L.J."/>
        </authorList>
    </citation>
    <scope>NUCLEOTIDE SEQUENCE [LARGE SCALE GENOMIC DNA]</scope>
    <source>
        <strain evidence="3">IMI 349063</strain>
    </source>
</reference>
<dbReference type="Proteomes" id="UP000007174">
    <property type="component" value="Unassembled WGS sequence"/>
</dbReference>
<gene>
    <name evidence="2" type="ORF">CH063_14203</name>
</gene>
<accession>H1VXK0</accession>
<proteinExistence type="predicted"/>
<evidence type="ECO:0000256" key="1">
    <source>
        <dbReference type="SAM" id="MobiDB-lite"/>
    </source>
</evidence>
<dbReference type="EMBL" id="CACQ02007322">
    <property type="protein sequence ID" value="CCF44962.1"/>
    <property type="molecule type" value="Genomic_DNA"/>
</dbReference>
<dbReference type="AlphaFoldDB" id="H1VXK0"/>